<evidence type="ECO:0000256" key="5">
    <source>
        <dbReference type="ARBA" id="ARBA00023136"/>
    </source>
</evidence>
<comment type="subcellular location">
    <subcellularLocation>
        <location evidence="1">Membrane</location>
        <topology evidence="1">Multi-pass membrane protein</topology>
    </subcellularLocation>
</comment>
<dbReference type="Proteomes" id="UP000071065">
    <property type="component" value="Chromosome"/>
</dbReference>
<dbReference type="InterPro" id="IPR003834">
    <property type="entry name" value="Cyt_c_assmbl_TM_dom"/>
</dbReference>
<feature type="domain" description="Cytochrome C biogenesis protein transmembrane" evidence="7">
    <location>
        <begin position="326"/>
        <end position="540"/>
    </location>
</feature>
<keyword evidence="5 6" id="KW-0472">Membrane</keyword>
<dbReference type="Pfam" id="PF02683">
    <property type="entry name" value="DsbD_TM"/>
    <property type="match status" value="1"/>
</dbReference>
<keyword evidence="2 6" id="KW-0812">Transmembrane</keyword>
<evidence type="ECO:0000256" key="4">
    <source>
        <dbReference type="ARBA" id="ARBA00022989"/>
    </source>
</evidence>
<dbReference type="InterPro" id="IPR035671">
    <property type="entry name" value="DsbD_gamma"/>
</dbReference>
<dbReference type="EMBL" id="CP013251">
    <property type="protein sequence ID" value="AMO58163.1"/>
    <property type="molecule type" value="Genomic_DNA"/>
</dbReference>
<dbReference type="GO" id="GO:0045454">
    <property type="term" value="P:cell redox homeostasis"/>
    <property type="evidence" value="ECO:0007669"/>
    <property type="project" value="TreeGrafter"/>
</dbReference>
<dbReference type="InterPro" id="IPR036249">
    <property type="entry name" value="Thioredoxin-like_sf"/>
</dbReference>
<evidence type="ECO:0000313" key="10">
    <source>
        <dbReference type="Proteomes" id="UP000071065"/>
    </source>
</evidence>
<dbReference type="GO" id="GO:0015035">
    <property type="term" value="F:protein-disulfide reductase activity"/>
    <property type="evidence" value="ECO:0007669"/>
    <property type="project" value="TreeGrafter"/>
</dbReference>
<keyword evidence="4 6" id="KW-1133">Transmembrane helix</keyword>
<dbReference type="GO" id="GO:0016020">
    <property type="term" value="C:membrane"/>
    <property type="evidence" value="ECO:0007669"/>
    <property type="project" value="UniProtKB-SubCell"/>
</dbReference>
<dbReference type="PATRIC" id="fig|570277.3.peg.4555"/>
<dbReference type="AlphaFoldDB" id="A0A142BHD7"/>
<feature type="transmembrane region" description="Helical" evidence="6">
    <location>
        <begin position="410"/>
        <end position="432"/>
    </location>
</feature>
<dbReference type="GO" id="GO:0017004">
    <property type="term" value="P:cytochrome complex assembly"/>
    <property type="evidence" value="ECO:0007669"/>
    <property type="project" value="UniProtKB-KW"/>
</dbReference>
<organism evidence="9 10">
    <name type="scientific">Endozoicomonas montiporae CL-33</name>
    <dbReference type="NCBI Taxonomy" id="570277"/>
    <lineage>
        <taxon>Bacteria</taxon>
        <taxon>Pseudomonadati</taxon>
        <taxon>Pseudomonadota</taxon>
        <taxon>Gammaproteobacteria</taxon>
        <taxon>Oceanospirillales</taxon>
        <taxon>Endozoicomonadaceae</taxon>
        <taxon>Endozoicomonas</taxon>
    </lineage>
</organism>
<accession>A0A142BHD7</accession>
<reference evidence="9 10" key="1">
    <citation type="journal article" date="2016" name="Front. Microbiol.">
        <title>Genomic Insight into the Host-Endosymbiont Relationship of Endozoicomonas montiporae CL-33(T) with its Coral Host.</title>
        <authorList>
            <person name="Ding J.-Y."/>
            <person name="Shiu J.-H."/>
            <person name="Chen W.-M."/>
            <person name="Chiang Y.-R."/>
            <person name="Tang S.-L."/>
        </authorList>
    </citation>
    <scope>NUCLEOTIDE SEQUENCE [LARGE SCALE GENOMIC DNA]</scope>
    <source>
        <strain evidence="9 10">CL-33</strain>
    </source>
</reference>
<protein>
    <submittedName>
        <fullName evidence="9">Suppressor for copper-sensitivity B</fullName>
    </submittedName>
</protein>
<feature type="transmembrane region" description="Helical" evidence="6">
    <location>
        <begin position="484"/>
        <end position="514"/>
    </location>
</feature>
<dbReference type="Pfam" id="PF11412">
    <property type="entry name" value="DsbD_N"/>
    <property type="match status" value="1"/>
</dbReference>
<feature type="transmembrane region" description="Helical" evidence="6">
    <location>
        <begin position="550"/>
        <end position="567"/>
    </location>
</feature>
<name>A0A142BHD7_9GAMM</name>
<evidence type="ECO:0000256" key="1">
    <source>
        <dbReference type="ARBA" id="ARBA00004141"/>
    </source>
</evidence>
<sequence length="730" mass="80535">MELVSFTRNRYEAFRLSDKVDIKFAIISMLYRNTFLSIFRLLSVCLMLFSANLMADTTDWIFSSEQPSAKIRLLFSGDINEAENQVYAGLQVELDSPWKTYWRSPGEAGIPPAFRWQENQNIIDVQWLWPTPERFDLLGIQTLGYEGSVVFPLLITVNDLNAPVTMDGLLRLSSCTTICVLSDFKIQKSFIPSQLKADFEAASLINKALLQIPKTNGSNQLAVESAHWKASGSTVVISASAPNGWHNPDIIIDGLQDISFSEPELRIEGTRLQAFITADSWLGDVDLQEKTIIVTLINGEQAVEASILISDSPITELPSHQSPLLVMLLFAFLGGFILNLMPCVLPVLGIKLSSVVQATGQGQKTIRWQFLSSAAGILVSFWLLAVFLLILKWTGSSLGWGIQFQNPWFISFMALVTGGFAANLLGAFEIQLPSSLNTRLATSGNNSLKGHFVQGMFATLLATPCSAPFLGTAVAFALNTGEVQLLAIFSTMGIGLAVPYILVAAFPAVLSWLPKPGLWMIKLRKVLALLLIMTTLWLVNLLKVHLVQPWQLILMLATVTVCSYLLLTSFLKSSQPIRLITSLLAATLLTFSWQVSDQKNALFAASFLTPAQPLHWEALDASAIETYVNDGKTVFIDITADWCVTCKANKLRVLDRDPVFSALQDEQIVLMRGDWTTPSEAVNRYLEQNHRFGVPFNKVYGPAAKEGIPLPVLLDHNSVLDALTSSQTIQ</sequence>
<dbReference type="STRING" id="570277.EZMO1_4241"/>
<evidence type="ECO:0000256" key="3">
    <source>
        <dbReference type="ARBA" id="ARBA00022748"/>
    </source>
</evidence>
<evidence type="ECO:0000259" key="7">
    <source>
        <dbReference type="Pfam" id="PF02683"/>
    </source>
</evidence>
<gene>
    <name evidence="9" type="primary">scsB</name>
    <name evidence="9" type="ORF">EZMO1_4241</name>
</gene>
<dbReference type="PANTHER" id="PTHR32234:SF3">
    <property type="entry name" value="SUPPRESSION OF COPPER SENSITIVITY PROTEIN"/>
    <property type="match status" value="1"/>
</dbReference>
<feature type="transmembrane region" description="Helical" evidence="6">
    <location>
        <begin position="370"/>
        <end position="390"/>
    </location>
</feature>
<dbReference type="InterPro" id="IPR028250">
    <property type="entry name" value="DsbDN"/>
</dbReference>
<dbReference type="SUPFAM" id="SSF52833">
    <property type="entry name" value="Thioredoxin-like"/>
    <property type="match status" value="1"/>
</dbReference>
<dbReference type="Gene3D" id="3.40.30.10">
    <property type="entry name" value="Glutaredoxin"/>
    <property type="match status" value="1"/>
</dbReference>
<evidence type="ECO:0000313" key="9">
    <source>
        <dbReference type="EMBL" id="AMO58163.1"/>
    </source>
</evidence>
<evidence type="ECO:0000256" key="6">
    <source>
        <dbReference type="SAM" id="Phobius"/>
    </source>
</evidence>
<evidence type="ECO:0000256" key="2">
    <source>
        <dbReference type="ARBA" id="ARBA00022692"/>
    </source>
</evidence>
<dbReference type="KEGG" id="emp:EZMO1_4241"/>
<feature type="transmembrane region" description="Helical" evidence="6">
    <location>
        <begin position="526"/>
        <end position="544"/>
    </location>
</feature>
<feature type="domain" description="Thiol:disulfide interchange protein DsbD N-terminal" evidence="8">
    <location>
        <begin position="83"/>
        <end position="183"/>
    </location>
</feature>
<dbReference type="CDD" id="cd02953">
    <property type="entry name" value="DsbDgamma"/>
    <property type="match status" value="1"/>
</dbReference>
<feature type="transmembrane region" description="Helical" evidence="6">
    <location>
        <begin position="452"/>
        <end position="478"/>
    </location>
</feature>
<proteinExistence type="predicted"/>
<dbReference type="PANTHER" id="PTHR32234">
    <property type="entry name" value="THIOL:DISULFIDE INTERCHANGE PROTEIN DSBD"/>
    <property type="match status" value="1"/>
</dbReference>
<dbReference type="OrthoDB" id="9811036at2"/>
<evidence type="ECO:0000259" key="8">
    <source>
        <dbReference type="Pfam" id="PF11412"/>
    </source>
</evidence>
<dbReference type="Pfam" id="PF13899">
    <property type="entry name" value="Thioredoxin_7"/>
    <property type="match status" value="1"/>
</dbReference>
<feature type="transmembrane region" description="Helical" evidence="6">
    <location>
        <begin position="324"/>
        <end position="349"/>
    </location>
</feature>
<keyword evidence="3" id="KW-0201">Cytochrome c-type biogenesis</keyword>